<evidence type="ECO:0000256" key="4">
    <source>
        <dbReference type="ARBA" id="ARBA00022777"/>
    </source>
</evidence>
<feature type="region of interest" description="Disordered" evidence="7">
    <location>
        <begin position="1192"/>
        <end position="1248"/>
    </location>
</feature>
<keyword evidence="1" id="KW-0723">Serine/threonine-protein kinase</keyword>
<dbReference type="PROSITE" id="PS50011">
    <property type="entry name" value="PROTEIN_KINASE_DOM"/>
    <property type="match status" value="1"/>
</dbReference>
<dbReference type="OMA" id="PTWCDPG"/>
<dbReference type="PROSITE" id="PS00108">
    <property type="entry name" value="PROTEIN_KINASE_ST"/>
    <property type="match status" value="1"/>
</dbReference>
<organism evidence="9 10">
    <name type="scientific">Ceratopteris richardii</name>
    <name type="common">Triangle waterfern</name>
    <dbReference type="NCBI Taxonomy" id="49495"/>
    <lineage>
        <taxon>Eukaryota</taxon>
        <taxon>Viridiplantae</taxon>
        <taxon>Streptophyta</taxon>
        <taxon>Embryophyta</taxon>
        <taxon>Tracheophyta</taxon>
        <taxon>Polypodiopsida</taxon>
        <taxon>Polypodiidae</taxon>
        <taxon>Polypodiales</taxon>
        <taxon>Pteridineae</taxon>
        <taxon>Pteridaceae</taxon>
        <taxon>Parkerioideae</taxon>
        <taxon>Ceratopteris</taxon>
    </lineage>
</organism>
<feature type="region of interest" description="Disordered" evidence="7">
    <location>
        <begin position="354"/>
        <end position="374"/>
    </location>
</feature>
<feature type="compositionally biased region" description="Low complexity" evidence="7">
    <location>
        <begin position="542"/>
        <end position="586"/>
    </location>
</feature>
<sequence>MKISVPRHEPLSFASGETPVGRLCRQYSSMGGSVLESLESPKEKQRAWWSRLGSDVSRGPSPPEDRKQYNLTSIDAKGQDVHSNQVVCSQVSLSGADSEAHHHSSRVIHQPIQSHFWDRNESLQMQTEQLNSDMHSKISASHSHTDLFSLDEESHCHPAVLVSECHCEPQLLEGATEKHAMARVKLMCSFGGKIMARPIDAKLRYVGGETRIVAVCKNVSFAEFMSRMTQFYGSPLGFKYQLPDEDLDALVSVASDDDLQNMMEEYEKVGSSGCRTTRLRLFFFSAPSELEVGGMSFEGEETCPVPDRTYVEAINGMAAKLHVSRSENDFSGMRHVDSMSSTEGVHKASILEQTNENSQDSGASSSSSSPVASKQPLCHKAVGLTDISFPNAMENWSKITRVGFEADADQDASGACPSTPFHKHNDHQQYDHQFSIAVESPRRLHVDAPNSRYGENRIGMRRIDSQTKLTRLTDQSSDHRLGMGAPLEHRHDTQYHCDAVLSQGEQHHVNQQHVLASTQHPHHQQHPHQRHHHHHHHHYHKQQPQQQQQQQQQQHQQQRQQQQFYQHHHPQQQQQHLQYHYHQQHQNRYVHSDGDAGRSDHSDQEIHKPSQLHVLQHHHHHHHALHQKHYNASAHENYLNSDHVVPRSTQVSTQMLHGMAPAPPYQMDSAPSSPRIGPFEYQGKCACGLQHSQVHRGITVSIGEHPHNRWPLTTVEDQGVRKQTLRGSSRFQEGNHHGLESYTWQQFGYPLVLSEADQKDHKEYISHWIQGQGRHLGEIQPGECHTRDHTMQYHELLVHNGESLPLRDWVEQNNSCNGMNCMDNQRQPMESTMIHMAPSAAADQELERYLHHRGYDVDTARVSSVKRSSSRAHMHRDEEMNDVDERRCEGEPGMFGCHILVDPESRRVLVGGPHTENAHLCRKSQGPVTGRFTGPDEALAFHSSSQRAFDFSSKLASRRTSMEVVGACEMLPSDSSTLFDLISSQREGISDRMIDGNGFLLAKDLPAVNIISNSYALTEGQNFGHFISPEAEHQGSPIDKLQSFCRSNFVSSYEREQESTFGNQSANSLIEFVDQRRNDIPSSTRNAHLLNPDVIPMGPVASTYVATPEVGKVEQTVISPMLSLSDSDSTQLSKFSFAAVKLQLPVSKTSFEKEHASFSAALTDSITSSVLEYCSSESLNCAKSLDQQQTSVESQKNLKGGDQEFCSNTREGEDSAGGIDSKIIPRAANSMKQIRTESSRDSSIIHSNSGSLQECDINISAGNKSLASIVDIKAVQTFGGSTQNTQQDKASEEQGHSMGTAESKEPSISEAEAEAVARGLQIIKNSDLEDMKELGSGTYGTVYHGKWRGSDVAIKRFKPSCFTGSQSGRERLIADFWKEACTLGQLHHPNVVAFYGVVPDGPGGSFATVTEYMVNGSLKQVLSKKDRTIDRRKRLFIAMDAAFGMEYLHSKNIVHFDLKCENLLVNMRDAHRPICKVGDFGLSKVKHHTLVSGGVRGTLPWMAPELLSGNNSMVSEKIDVFSFGIVMWELLTGEEPYANMHFGAIIGGIVNGSLRPTIPTWCDPGWRGLMEKCWSGNPTERPSFAEVARELRAIAASMNLK</sequence>
<dbReference type="CDD" id="cd13999">
    <property type="entry name" value="STKc_MAP3K-like"/>
    <property type="match status" value="1"/>
</dbReference>
<dbReference type="SUPFAM" id="SSF54277">
    <property type="entry name" value="CAD &amp; PB1 domains"/>
    <property type="match status" value="1"/>
</dbReference>
<dbReference type="PROSITE" id="PS00107">
    <property type="entry name" value="PROTEIN_KINASE_ATP"/>
    <property type="match status" value="1"/>
</dbReference>
<dbReference type="GO" id="GO:0005524">
    <property type="term" value="F:ATP binding"/>
    <property type="evidence" value="ECO:0007669"/>
    <property type="project" value="UniProtKB-UniRule"/>
</dbReference>
<gene>
    <name evidence="9" type="ORF">KP509_05G029000</name>
</gene>
<keyword evidence="10" id="KW-1185">Reference proteome</keyword>
<feature type="binding site" evidence="6">
    <location>
        <position position="1355"/>
    </location>
    <ligand>
        <name>ATP</name>
        <dbReference type="ChEBI" id="CHEBI:30616"/>
    </ligand>
</feature>
<dbReference type="InterPro" id="IPR050167">
    <property type="entry name" value="Ser_Thr_protein_kinase"/>
</dbReference>
<keyword evidence="4" id="KW-0418">Kinase</keyword>
<name>A0A8T2URX0_CERRI</name>
<dbReference type="PRINTS" id="PR00109">
    <property type="entry name" value="TYRKINASE"/>
</dbReference>
<dbReference type="Pfam" id="PF00564">
    <property type="entry name" value="PB1"/>
    <property type="match status" value="1"/>
</dbReference>
<dbReference type="Pfam" id="PF07714">
    <property type="entry name" value="PK_Tyr_Ser-Thr"/>
    <property type="match status" value="1"/>
</dbReference>
<dbReference type="InterPro" id="IPR008271">
    <property type="entry name" value="Ser/Thr_kinase_AS"/>
</dbReference>
<dbReference type="Gene3D" id="3.10.20.90">
    <property type="entry name" value="Phosphatidylinositol 3-kinase Catalytic Subunit, Chain A, domain 1"/>
    <property type="match status" value="1"/>
</dbReference>
<dbReference type="InterPro" id="IPR001245">
    <property type="entry name" value="Ser-Thr/Tyr_kinase_cat_dom"/>
</dbReference>
<dbReference type="OrthoDB" id="1922012at2759"/>
<feature type="region of interest" description="Disordered" evidence="7">
    <location>
        <begin position="517"/>
        <end position="606"/>
    </location>
</feature>
<evidence type="ECO:0000256" key="1">
    <source>
        <dbReference type="ARBA" id="ARBA00022527"/>
    </source>
</evidence>
<feature type="domain" description="Protein kinase" evidence="8">
    <location>
        <begin position="1328"/>
        <end position="1594"/>
    </location>
</feature>
<reference evidence="9" key="1">
    <citation type="submission" date="2021-08" db="EMBL/GenBank/DDBJ databases">
        <title>WGS assembly of Ceratopteris richardii.</title>
        <authorList>
            <person name="Marchant D.B."/>
            <person name="Chen G."/>
            <person name="Jenkins J."/>
            <person name="Shu S."/>
            <person name="Leebens-Mack J."/>
            <person name="Grimwood J."/>
            <person name="Schmutz J."/>
            <person name="Soltis P."/>
            <person name="Soltis D."/>
            <person name="Chen Z.-H."/>
        </authorList>
    </citation>
    <scope>NUCLEOTIDE SEQUENCE</scope>
    <source>
        <strain evidence="9">Whitten #5841</strain>
        <tissue evidence="9">Leaf</tissue>
    </source>
</reference>
<dbReference type="GO" id="GO:0004674">
    <property type="term" value="F:protein serine/threonine kinase activity"/>
    <property type="evidence" value="ECO:0007669"/>
    <property type="project" value="UniProtKB-KW"/>
</dbReference>
<dbReference type="FunFam" id="1.10.510.10:FF:000142">
    <property type="entry name" value="Octicosapeptide/phox/Bem1p domain kinase superfamily protein"/>
    <property type="match status" value="1"/>
</dbReference>
<evidence type="ECO:0000256" key="7">
    <source>
        <dbReference type="SAM" id="MobiDB-lite"/>
    </source>
</evidence>
<dbReference type="InterPro" id="IPR011009">
    <property type="entry name" value="Kinase-like_dom_sf"/>
</dbReference>
<dbReference type="Gene3D" id="3.30.200.20">
    <property type="entry name" value="Phosphorylase Kinase, domain 1"/>
    <property type="match status" value="1"/>
</dbReference>
<dbReference type="CDD" id="cd06410">
    <property type="entry name" value="PB1_UP2"/>
    <property type="match status" value="1"/>
</dbReference>
<feature type="region of interest" description="Disordered" evidence="7">
    <location>
        <begin position="1280"/>
        <end position="1311"/>
    </location>
</feature>
<feature type="compositionally biased region" description="Low complexity" evidence="7">
    <location>
        <begin position="358"/>
        <end position="373"/>
    </location>
</feature>
<dbReference type="Gene3D" id="1.10.510.10">
    <property type="entry name" value="Transferase(Phosphotransferase) domain 1"/>
    <property type="match status" value="1"/>
</dbReference>
<dbReference type="GO" id="GO:0007165">
    <property type="term" value="P:signal transduction"/>
    <property type="evidence" value="ECO:0007669"/>
    <property type="project" value="TreeGrafter"/>
</dbReference>
<dbReference type="SMART" id="SM00220">
    <property type="entry name" value="S_TKc"/>
    <property type="match status" value="1"/>
</dbReference>
<dbReference type="PANTHER" id="PTHR23257">
    <property type="entry name" value="SERINE-THREONINE PROTEIN KINASE"/>
    <property type="match status" value="1"/>
</dbReference>
<protein>
    <recommendedName>
        <fullName evidence="8">Protein kinase domain-containing protein</fullName>
    </recommendedName>
</protein>
<evidence type="ECO:0000313" key="9">
    <source>
        <dbReference type="EMBL" id="KAH7436636.1"/>
    </source>
</evidence>
<accession>A0A8T2URX0</accession>
<dbReference type="SUPFAM" id="SSF56112">
    <property type="entry name" value="Protein kinase-like (PK-like)"/>
    <property type="match status" value="1"/>
</dbReference>
<evidence type="ECO:0000256" key="5">
    <source>
        <dbReference type="ARBA" id="ARBA00022840"/>
    </source>
</evidence>
<dbReference type="SMART" id="SM00666">
    <property type="entry name" value="PB1"/>
    <property type="match status" value="1"/>
</dbReference>
<feature type="compositionally biased region" description="Basic and acidic residues" evidence="7">
    <location>
        <begin position="590"/>
        <end position="606"/>
    </location>
</feature>
<dbReference type="InterPro" id="IPR017441">
    <property type="entry name" value="Protein_kinase_ATP_BS"/>
</dbReference>
<feature type="compositionally biased region" description="Basic residues" evidence="7">
    <location>
        <begin position="520"/>
        <end position="541"/>
    </location>
</feature>
<comment type="caution">
    <text evidence="9">The sequence shown here is derived from an EMBL/GenBank/DDBJ whole genome shotgun (WGS) entry which is preliminary data.</text>
</comment>
<dbReference type="EMBL" id="CM035410">
    <property type="protein sequence ID" value="KAH7436636.1"/>
    <property type="molecule type" value="Genomic_DNA"/>
</dbReference>
<evidence type="ECO:0000256" key="3">
    <source>
        <dbReference type="ARBA" id="ARBA00022741"/>
    </source>
</evidence>
<keyword evidence="3 6" id="KW-0547">Nucleotide-binding</keyword>
<dbReference type="GO" id="GO:0005737">
    <property type="term" value="C:cytoplasm"/>
    <property type="evidence" value="ECO:0007669"/>
    <property type="project" value="TreeGrafter"/>
</dbReference>
<keyword evidence="2" id="KW-0808">Transferase</keyword>
<dbReference type="Proteomes" id="UP000825935">
    <property type="component" value="Chromosome 5"/>
</dbReference>
<evidence type="ECO:0000256" key="2">
    <source>
        <dbReference type="ARBA" id="ARBA00022679"/>
    </source>
</evidence>
<evidence type="ECO:0000256" key="6">
    <source>
        <dbReference type="PROSITE-ProRule" id="PRU10141"/>
    </source>
</evidence>
<dbReference type="InterPro" id="IPR000719">
    <property type="entry name" value="Prot_kinase_dom"/>
</dbReference>
<dbReference type="InterPro" id="IPR000270">
    <property type="entry name" value="PB1_dom"/>
</dbReference>
<dbReference type="PANTHER" id="PTHR23257:SF703">
    <property type="entry name" value="KINASE SUPERFAMILY WITH OCTICOSAPEPTIDE_PHOX_BEM1P DOMAIN-CONTAINING PROTEIN"/>
    <property type="match status" value="1"/>
</dbReference>
<proteinExistence type="predicted"/>
<evidence type="ECO:0000259" key="8">
    <source>
        <dbReference type="PROSITE" id="PS50011"/>
    </source>
</evidence>
<dbReference type="FunFam" id="3.10.20.90:FF:000058">
    <property type="entry name" value="Octicosapeptide/phox/Bem1p domain kinase superfamily protein"/>
    <property type="match status" value="1"/>
</dbReference>
<keyword evidence="5 6" id="KW-0067">ATP-binding</keyword>
<evidence type="ECO:0000313" key="10">
    <source>
        <dbReference type="Proteomes" id="UP000825935"/>
    </source>
</evidence>